<dbReference type="OrthoDB" id="2083380at2"/>
<evidence type="ECO:0000259" key="2">
    <source>
        <dbReference type="Pfam" id="PF12680"/>
    </source>
</evidence>
<keyword evidence="1" id="KW-0732">Signal</keyword>
<dbReference type="InterPro" id="IPR032710">
    <property type="entry name" value="NTF2-like_dom_sf"/>
</dbReference>
<name>A0A2V1GZQ7_9GAMM</name>
<reference evidence="3 4" key="1">
    <citation type="submission" date="2018-04" db="EMBL/GenBank/DDBJ databases">
        <title>Thalassorhabdus spongiae gen. nov., sp. nov., isolated from a marine sponge in South-West Iceland.</title>
        <authorList>
            <person name="Knobloch S."/>
            <person name="Daussin A."/>
            <person name="Johannsson R."/>
            <person name="Marteinsson V.T."/>
        </authorList>
    </citation>
    <scope>NUCLEOTIDE SEQUENCE [LARGE SCALE GENOMIC DNA]</scope>
    <source>
        <strain evidence="3 4">Hp12</strain>
    </source>
</reference>
<dbReference type="RefSeq" id="WP_116687196.1">
    <property type="nucleotide sequence ID" value="NZ_CAWNYD010000004.1"/>
</dbReference>
<dbReference type="Gene3D" id="3.10.450.50">
    <property type="match status" value="1"/>
</dbReference>
<dbReference type="InterPro" id="IPR037401">
    <property type="entry name" value="SnoaL-like"/>
</dbReference>
<evidence type="ECO:0000313" key="3">
    <source>
        <dbReference type="EMBL" id="PVZ68811.1"/>
    </source>
</evidence>
<organism evidence="3 4">
    <name type="scientific">Pelagibaculum spongiae</name>
    <dbReference type="NCBI Taxonomy" id="2080658"/>
    <lineage>
        <taxon>Bacteria</taxon>
        <taxon>Pseudomonadati</taxon>
        <taxon>Pseudomonadota</taxon>
        <taxon>Gammaproteobacteria</taxon>
        <taxon>Oceanospirillales</taxon>
        <taxon>Pelagibaculum</taxon>
    </lineage>
</organism>
<dbReference type="Pfam" id="PF12680">
    <property type="entry name" value="SnoaL_2"/>
    <property type="match status" value="1"/>
</dbReference>
<proteinExistence type="predicted"/>
<dbReference type="EMBL" id="QDDL01000004">
    <property type="protein sequence ID" value="PVZ68811.1"/>
    <property type="molecule type" value="Genomic_DNA"/>
</dbReference>
<evidence type="ECO:0000313" key="4">
    <source>
        <dbReference type="Proteomes" id="UP000244906"/>
    </source>
</evidence>
<dbReference type="SUPFAM" id="SSF54427">
    <property type="entry name" value="NTF2-like"/>
    <property type="match status" value="1"/>
</dbReference>
<dbReference type="AlphaFoldDB" id="A0A2V1GZQ7"/>
<comment type="caution">
    <text evidence="3">The sequence shown here is derived from an EMBL/GenBank/DDBJ whole genome shotgun (WGS) entry which is preliminary data.</text>
</comment>
<feature type="chain" id="PRO_5015890084" description="SnoaL-like domain-containing protein" evidence="1">
    <location>
        <begin position="32"/>
        <end position="147"/>
    </location>
</feature>
<keyword evidence="4" id="KW-1185">Reference proteome</keyword>
<feature type="domain" description="SnoaL-like" evidence="2">
    <location>
        <begin position="40"/>
        <end position="141"/>
    </location>
</feature>
<accession>A0A2V1GZQ7</accession>
<dbReference type="Proteomes" id="UP000244906">
    <property type="component" value="Unassembled WGS sequence"/>
</dbReference>
<protein>
    <recommendedName>
        <fullName evidence="2">SnoaL-like domain-containing protein</fullName>
    </recommendedName>
</protein>
<sequence length="147" mass="15952">MLAGILFRRVSLSFLTTILVFGVMASNTAMAEGSLTSADVSRYYQALSTHQIDLVGSFYDQNITYEDVATGESTKGNAAAIAFVKKFLEATPGVKVETQKVVVAANFATVEWLMSAGKGKNAWNVRGVSVIEHSNGKMTRVSDYWNN</sequence>
<evidence type="ECO:0000256" key="1">
    <source>
        <dbReference type="SAM" id="SignalP"/>
    </source>
</evidence>
<feature type="signal peptide" evidence="1">
    <location>
        <begin position="1"/>
        <end position="31"/>
    </location>
</feature>
<gene>
    <name evidence="3" type="ORF">DC094_11170</name>
</gene>